<dbReference type="PROSITE" id="PS50822">
    <property type="entry name" value="PIWI"/>
    <property type="match status" value="1"/>
</dbReference>
<evidence type="ECO:0000313" key="3">
    <source>
        <dbReference type="Proteomes" id="UP000887575"/>
    </source>
</evidence>
<organism evidence="3 4">
    <name type="scientific">Mesorhabditis belari</name>
    <dbReference type="NCBI Taxonomy" id="2138241"/>
    <lineage>
        <taxon>Eukaryota</taxon>
        <taxon>Metazoa</taxon>
        <taxon>Ecdysozoa</taxon>
        <taxon>Nematoda</taxon>
        <taxon>Chromadorea</taxon>
        <taxon>Rhabditida</taxon>
        <taxon>Rhabditina</taxon>
        <taxon>Rhabditomorpha</taxon>
        <taxon>Rhabditoidea</taxon>
        <taxon>Rhabditidae</taxon>
        <taxon>Mesorhabditinae</taxon>
        <taxon>Mesorhabditis</taxon>
    </lineage>
</organism>
<dbReference type="SUPFAM" id="SSF53098">
    <property type="entry name" value="Ribonuclease H-like"/>
    <property type="match status" value="1"/>
</dbReference>
<proteinExistence type="predicted"/>
<dbReference type="Gene3D" id="3.30.420.10">
    <property type="entry name" value="Ribonuclease H-like superfamily/Ribonuclease H"/>
    <property type="match status" value="1"/>
</dbReference>
<keyword evidence="3" id="KW-1185">Reference proteome</keyword>
<protein>
    <recommendedName>
        <fullName evidence="2">Piwi domain-containing protein</fullName>
    </recommendedName>
</protein>
<dbReference type="InterPro" id="IPR012337">
    <property type="entry name" value="RNaseH-like_sf"/>
</dbReference>
<name>A0AAF3EJ59_9BILA</name>
<evidence type="ECO:0000313" key="4">
    <source>
        <dbReference type="WBParaSite" id="MBELARI_LOCUS14061"/>
    </source>
</evidence>
<dbReference type="GO" id="GO:0003676">
    <property type="term" value="F:nucleic acid binding"/>
    <property type="evidence" value="ECO:0007669"/>
    <property type="project" value="InterPro"/>
</dbReference>
<dbReference type="AlphaFoldDB" id="A0AAF3EJ59"/>
<evidence type="ECO:0000256" key="1">
    <source>
        <dbReference type="SAM" id="MobiDB-lite"/>
    </source>
</evidence>
<accession>A0AAF3EJ59</accession>
<dbReference type="InterPro" id="IPR003165">
    <property type="entry name" value="Piwi"/>
</dbReference>
<dbReference type="PANTHER" id="PTHR22891">
    <property type="entry name" value="EUKARYOTIC TRANSLATION INITIATION FACTOR 2C"/>
    <property type="match status" value="1"/>
</dbReference>
<dbReference type="Pfam" id="PF02171">
    <property type="entry name" value="Piwi"/>
    <property type="match status" value="1"/>
</dbReference>
<feature type="region of interest" description="Disordered" evidence="1">
    <location>
        <begin position="1"/>
        <end position="20"/>
    </location>
</feature>
<dbReference type="Gene3D" id="3.40.50.2300">
    <property type="match status" value="1"/>
</dbReference>
<reference evidence="4" key="1">
    <citation type="submission" date="2024-02" db="UniProtKB">
        <authorList>
            <consortium name="WormBaseParasite"/>
        </authorList>
    </citation>
    <scope>IDENTIFICATION</scope>
</reference>
<dbReference type="InterPro" id="IPR036397">
    <property type="entry name" value="RNaseH_sf"/>
</dbReference>
<feature type="domain" description="Piwi" evidence="2">
    <location>
        <begin position="442"/>
        <end position="773"/>
    </location>
</feature>
<dbReference type="SMART" id="SM00950">
    <property type="entry name" value="Piwi"/>
    <property type="match status" value="1"/>
</dbReference>
<dbReference type="Proteomes" id="UP000887575">
    <property type="component" value="Unassembled WGS sequence"/>
</dbReference>
<evidence type="ECO:0000259" key="2">
    <source>
        <dbReference type="PROSITE" id="PS50822"/>
    </source>
</evidence>
<dbReference type="WBParaSite" id="MBELARI_LOCUS14061">
    <property type="protein sequence ID" value="MBELARI_LOCUS14061"/>
    <property type="gene ID" value="MBELARI_LOCUS14061"/>
</dbReference>
<sequence>MECLSVSSTSDGTTTYSTTEEEVLSVVSESEFKSSNSQLDLLSQGEAADPFAPIVYAEKIHPRIEPANRTGMEVVKLVTNIFPIRTDPNREVYRYDVSADLVTGVETRNRNGGVISMNRGPKDDTLMTRRSEAVRAALKAALEAYRILSETGVTVFDGTTILFSNEDLAMALKPHNGTLTLPEKQRKFESRFALALIQLITSLLEMRKRRLPTEKGIRFIEGAEYKETTPDARLVAALVLDAKIGTFYKANGLVETIAQLNRWEGVHQVQWDPAAIKRTNTYLRGLQKARKPDDRWNLIKNHLDELDLSRNSPIMAGFGISVDSKPLQVTGFRRPAPKVQYGESRSVPTDLKKAGWKQGKETYTEGAVVDKLYIAWNENPRVLPQIQAFVERFKIEADHKGITIRSLEVENAPTNLDDEVRTGNLFAKAKNQRKILGAKATIMIIYISNKFVDPAGRIPETRSHGLLKFLEAKHQIVTQHLATDTILGKKQYDNSIKPMDNATMENILNKFNLKAFGLNYTIVPESFAKDHWFGSTLIMGYDVCHPTGQTVGERALGFAVENPSVVGFAHNGCENRDAFVGDFAFQEPLRERVDDRLLNARTKWMLKWWQKRRDPKLPENFFIFRDGVSEGQYEMVLSQELGAIQEACDEYEVGYKPNFLLVVVTKRHNKRFFKEGSNGAIGNPEALTVVDQEIVRTDLTELFIQSHHAIQGTAKATQYVLLYSSDPSITQDTLQPLILALTFQHQICNMPVSIPEPVYQSDEWAKRGSELLKTYRDLKFPLARKNGGDGRDKRQPIDWEEMTKRLGYMNKPLDGVRANA</sequence>